<comment type="caution">
    <text evidence="2">The sequence shown here is derived from an EMBL/GenBank/DDBJ whole genome shotgun (WGS) entry which is preliminary data.</text>
</comment>
<name>A0ABT7P387_MYCIT</name>
<accession>A0ABT7P387</accession>
<evidence type="ECO:0000256" key="1">
    <source>
        <dbReference type="SAM" id="MobiDB-lite"/>
    </source>
</evidence>
<dbReference type="Proteomes" id="UP001529272">
    <property type="component" value="Unassembled WGS sequence"/>
</dbReference>
<dbReference type="EMBL" id="JASZZX010000016">
    <property type="protein sequence ID" value="MDM3927751.1"/>
    <property type="molecule type" value="Genomic_DNA"/>
</dbReference>
<evidence type="ECO:0000313" key="2">
    <source>
        <dbReference type="EMBL" id="MDM3927751.1"/>
    </source>
</evidence>
<organism evidence="2 3">
    <name type="scientific">Mycobacterium intracellulare subsp. chimaera</name>
    <dbReference type="NCBI Taxonomy" id="222805"/>
    <lineage>
        <taxon>Bacteria</taxon>
        <taxon>Bacillati</taxon>
        <taxon>Actinomycetota</taxon>
        <taxon>Actinomycetes</taxon>
        <taxon>Mycobacteriales</taxon>
        <taxon>Mycobacteriaceae</taxon>
        <taxon>Mycobacterium</taxon>
        <taxon>Mycobacterium avium complex (MAC)</taxon>
    </lineage>
</organism>
<gene>
    <name evidence="2" type="ORF">QRB35_17210</name>
</gene>
<protein>
    <submittedName>
        <fullName evidence="2">Uncharacterized protein</fullName>
    </submittedName>
</protein>
<dbReference type="InterPro" id="IPR027417">
    <property type="entry name" value="P-loop_NTPase"/>
</dbReference>
<feature type="region of interest" description="Disordered" evidence="1">
    <location>
        <begin position="468"/>
        <end position="491"/>
    </location>
</feature>
<evidence type="ECO:0000313" key="3">
    <source>
        <dbReference type="Proteomes" id="UP001529272"/>
    </source>
</evidence>
<proteinExistence type="predicted"/>
<reference evidence="3" key="2">
    <citation type="submission" date="2023-06" db="EMBL/GenBank/DDBJ databases">
        <title>Itaconate inhibition of nontuberculous mycobacteria.</title>
        <authorList>
            <person name="Spilker T."/>
        </authorList>
    </citation>
    <scope>NUCLEOTIDE SEQUENCE [LARGE SCALE GENOMIC DNA]</scope>
    <source>
        <strain evidence="3">FLAC1071</strain>
    </source>
</reference>
<keyword evidence="3" id="KW-1185">Reference proteome</keyword>
<sequence length="491" mass="54080">MSDRYAILGRWAQMRQSPDVEVPIGLAGARESAERETVHLPFGAGSRHYAVIPAFTKGQIEHPGEAMVEALLTSLLASCAPDALTIWLIGHRHDLRGEDYVRARYADLRGLGASGPVDAIWSGLVHYWPHPYYRHRDRGMIDWVDYTQLDTELDRREQSRDSASHNPSPPGEQDDADPAMPHLLVLTSYPRAEKDRAILRSALERGPTLGVHVMVIAETLNDEFWQPLSQWCDMVIARPGVTRDDIPGLVEADTGLSSHLVITPAAEDGGHRAVPYEPFLDTGNGLWLPVYGANAVYTDTPVITLSIPADRPVHIHLAATRAHLDIPWPTEAPIAAALLKSVIGDAQLVRLTEVAIVGAFEDTEPLVRELISQLPDDIAQAVVGEQINGTTVTLIPLRFPPGAYYPLPPGSHRIIAARSADELPALSENCYRIDVSAGGHNVVVLHPEDPPRDRLKDEITDGHRQPTTEVRQHMSHRLSHAKQAYNNGWVT</sequence>
<feature type="compositionally biased region" description="Basic and acidic residues" evidence="1">
    <location>
        <begin position="154"/>
        <end position="163"/>
    </location>
</feature>
<dbReference type="RefSeq" id="WP_289114872.1">
    <property type="nucleotide sequence ID" value="NZ_JASZZX010000016.1"/>
</dbReference>
<feature type="region of interest" description="Disordered" evidence="1">
    <location>
        <begin position="154"/>
        <end position="179"/>
    </location>
</feature>
<dbReference type="Gene3D" id="3.40.50.300">
    <property type="entry name" value="P-loop containing nucleotide triphosphate hydrolases"/>
    <property type="match status" value="1"/>
</dbReference>
<reference evidence="2 3" key="1">
    <citation type="submission" date="2023-06" db="EMBL/GenBank/DDBJ databases">
        <title>Itaconate inhibition of nontuberculous mycobacteria.</title>
        <authorList>
            <person name="Breen P."/>
            <person name="Zimbric M."/>
            <person name="Caverly L."/>
        </authorList>
    </citation>
    <scope>NUCLEOTIDE SEQUENCE [LARGE SCALE GENOMIC DNA]</scope>
    <source>
        <strain evidence="2 3">FLAC1071</strain>
    </source>
</reference>